<proteinExistence type="predicted"/>
<gene>
    <name evidence="2" type="ORF">NDU88_000564</name>
</gene>
<comment type="caution">
    <text evidence="2">The sequence shown here is derived from an EMBL/GenBank/DDBJ whole genome shotgun (WGS) entry which is preliminary data.</text>
</comment>
<dbReference type="Proteomes" id="UP001066276">
    <property type="component" value="Chromosome 7"/>
</dbReference>
<evidence type="ECO:0000313" key="2">
    <source>
        <dbReference type="EMBL" id="KAJ1122059.1"/>
    </source>
</evidence>
<evidence type="ECO:0000259" key="1">
    <source>
        <dbReference type="PROSITE" id="PS50878"/>
    </source>
</evidence>
<dbReference type="PANTHER" id="PTHR33332">
    <property type="entry name" value="REVERSE TRANSCRIPTASE DOMAIN-CONTAINING PROTEIN"/>
    <property type="match status" value="1"/>
</dbReference>
<organism evidence="2 3">
    <name type="scientific">Pleurodeles waltl</name>
    <name type="common">Iberian ribbed newt</name>
    <dbReference type="NCBI Taxonomy" id="8319"/>
    <lineage>
        <taxon>Eukaryota</taxon>
        <taxon>Metazoa</taxon>
        <taxon>Chordata</taxon>
        <taxon>Craniata</taxon>
        <taxon>Vertebrata</taxon>
        <taxon>Euteleostomi</taxon>
        <taxon>Amphibia</taxon>
        <taxon>Batrachia</taxon>
        <taxon>Caudata</taxon>
        <taxon>Salamandroidea</taxon>
        <taxon>Salamandridae</taxon>
        <taxon>Pleurodelinae</taxon>
        <taxon>Pleurodeles</taxon>
    </lineage>
</organism>
<evidence type="ECO:0000313" key="3">
    <source>
        <dbReference type="Proteomes" id="UP001066276"/>
    </source>
</evidence>
<dbReference type="AlphaFoldDB" id="A0AAV7P5B8"/>
<dbReference type="EMBL" id="JANPWB010000011">
    <property type="protein sequence ID" value="KAJ1122059.1"/>
    <property type="molecule type" value="Genomic_DNA"/>
</dbReference>
<reference evidence="2" key="1">
    <citation type="journal article" date="2022" name="bioRxiv">
        <title>Sequencing and chromosome-scale assembly of the giantPleurodeles waltlgenome.</title>
        <authorList>
            <person name="Brown T."/>
            <person name="Elewa A."/>
            <person name="Iarovenko S."/>
            <person name="Subramanian E."/>
            <person name="Araus A.J."/>
            <person name="Petzold A."/>
            <person name="Susuki M."/>
            <person name="Suzuki K.-i.T."/>
            <person name="Hayashi T."/>
            <person name="Toyoda A."/>
            <person name="Oliveira C."/>
            <person name="Osipova E."/>
            <person name="Leigh N.D."/>
            <person name="Simon A."/>
            <person name="Yun M.H."/>
        </authorList>
    </citation>
    <scope>NUCLEOTIDE SEQUENCE</scope>
    <source>
        <strain evidence="2">20211129_DDA</strain>
        <tissue evidence="2">Liver</tissue>
    </source>
</reference>
<name>A0AAV7P5B8_PLEWA</name>
<dbReference type="CDD" id="cd01650">
    <property type="entry name" value="RT_nLTR_like"/>
    <property type="match status" value="1"/>
</dbReference>
<sequence length="594" mass="67608">MEINWCCDPATSNRFAFKEALRRHHQLIRTVKRTHFKNRIDTNAHNIKELFGIIQELSTPKACFNEPPPSQELCNSIASHFRQKIENIHNSFNSKSHQLTTNTLEPYAPRNTHLLHTWTPVNTEDTANTMATIYSGSPSDPCPHHIFNKANTIILPHLCHTINSSFESATFPERWKHAEINTLLKKPKADPDDPKNYRPISILPFPAKVIKKIVNNQLSRFLEDNKALNTSQSGFHKNHSTETALIAATDDIRTMLDKEETSALILLDLSAAFNTVCHHTLCTRLHNAGIRDKALDWISSFLTERTQRVRLLPFRSEASNITCGIPRGPSLSPTLFNMYMAPLGNIARKHHINIVSYANDTQLIISLTKDPTTAKDNLHNGLHARASWMESRHLRLNTDKTELLIFGTNPSAWNDSWWPTSLGSAPSPTTHACNLGFILDSTLSMTQQVNAISSSCYYTLRLLRRIFKWIPIETRKTVTHALVSNGLDYGNALYAGITNKLQTKLQRIQNASTRLILDIPRCDHISPHLRDLHWLPVSKRITFKILIHAHKTLYNTGPTYLNDRLTFHTPTRNLHSANHALAYIPRNPPHDHRR</sequence>
<feature type="domain" description="Reverse transcriptase" evidence="1">
    <location>
        <begin position="164"/>
        <end position="439"/>
    </location>
</feature>
<keyword evidence="3" id="KW-1185">Reference proteome</keyword>
<dbReference type="PROSITE" id="PS50878">
    <property type="entry name" value="RT_POL"/>
    <property type="match status" value="1"/>
</dbReference>
<dbReference type="Pfam" id="PF00078">
    <property type="entry name" value="RVT_1"/>
    <property type="match status" value="1"/>
</dbReference>
<dbReference type="InterPro" id="IPR000477">
    <property type="entry name" value="RT_dom"/>
</dbReference>
<accession>A0AAV7P5B8</accession>
<protein>
    <recommendedName>
        <fullName evidence="1">Reverse transcriptase domain-containing protein</fullName>
    </recommendedName>
</protein>